<dbReference type="EMBL" id="JPRP01000005">
    <property type="protein sequence ID" value="KFE97549.1"/>
    <property type="molecule type" value="Genomic_DNA"/>
</dbReference>
<dbReference type="AlphaFoldDB" id="A0A085YZD6"/>
<evidence type="ECO:0000313" key="2">
    <source>
        <dbReference type="Proteomes" id="UP000028713"/>
    </source>
</evidence>
<name>A0A085YZD6_9FLAO</name>
<comment type="caution">
    <text evidence="1">The sequence shown here is derived from an EMBL/GenBank/DDBJ whole genome shotgun (WGS) entry which is preliminary data.</text>
</comment>
<dbReference type="STRING" id="236814.IX39_19960"/>
<dbReference type="RefSeq" id="WP_034679529.1">
    <property type="nucleotide sequence ID" value="NZ_FPAP01000003.1"/>
</dbReference>
<sequence length="123" mass="14235">MDDQEVSYHVYSTASVIGILKLNETVNLDLSKGRYAFGGGKSYANYYYDLLFSEDDHTSIGIRISSLLRSKITNNEIYTLRGFIEKSIKNSYIELRFVVDEIVQQEERSISEEELQKIWAHPE</sequence>
<dbReference type="Proteomes" id="UP000028713">
    <property type="component" value="Unassembled WGS sequence"/>
</dbReference>
<accession>A0A085YZD6</accession>
<dbReference type="OrthoDB" id="9802795at2"/>
<protein>
    <submittedName>
        <fullName evidence="1">Uncharacterized protein</fullName>
    </submittedName>
</protein>
<dbReference type="eggNOG" id="COG1570">
    <property type="taxonomic scope" value="Bacteria"/>
</dbReference>
<proteinExistence type="predicted"/>
<keyword evidence="2" id="KW-1185">Reference proteome</keyword>
<evidence type="ECO:0000313" key="1">
    <source>
        <dbReference type="EMBL" id="KFE97549.1"/>
    </source>
</evidence>
<gene>
    <name evidence="1" type="ORF">IX39_19960</name>
</gene>
<organism evidence="1 2">
    <name type="scientific">Chryseobacterium formosense</name>
    <dbReference type="NCBI Taxonomy" id="236814"/>
    <lineage>
        <taxon>Bacteria</taxon>
        <taxon>Pseudomonadati</taxon>
        <taxon>Bacteroidota</taxon>
        <taxon>Flavobacteriia</taxon>
        <taxon>Flavobacteriales</taxon>
        <taxon>Weeksellaceae</taxon>
        <taxon>Chryseobacterium group</taxon>
        <taxon>Chryseobacterium</taxon>
    </lineage>
</organism>
<reference evidence="1 2" key="1">
    <citation type="submission" date="2014-07" db="EMBL/GenBank/DDBJ databases">
        <title>Genome of Chryseobacterium formosense LMG 24722.</title>
        <authorList>
            <person name="Pipes S.E."/>
            <person name="Stropko S.J."/>
            <person name="Newman J.D."/>
        </authorList>
    </citation>
    <scope>NUCLEOTIDE SEQUENCE [LARGE SCALE GENOMIC DNA]</scope>
    <source>
        <strain evidence="1 2">LMG 24722</strain>
    </source>
</reference>